<evidence type="ECO:0000256" key="2">
    <source>
        <dbReference type="ARBA" id="ARBA00007951"/>
    </source>
</evidence>
<dbReference type="Gene3D" id="2.60.40.1180">
    <property type="entry name" value="Golgi alpha-mannosidase II"/>
    <property type="match status" value="1"/>
</dbReference>
<dbReference type="InterPro" id="IPR013780">
    <property type="entry name" value="Glyco_hydro_b"/>
</dbReference>
<dbReference type="SMART" id="SM00812">
    <property type="entry name" value="Alpha_L_fucos"/>
    <property type="match status" value="1"/>
</dbReference>
<feature type="chain" id="PRO_5007840703" description="alpha-L-fucosidase" evidence="7">
    <location>
        <begin position="22"/>
        <end position="522"/>
    </location>
</feature>
<dbReference type="STRING" id="1642818.AWE51_17755"/>
<gene>
    <name evidence="10" type="ORF">AWE51_17755</name>
</gene>
<evidence type="ECO:0000256" key="7">
    <source>
        <dbReference type="SAM" id="SignalP"/>
    </source>
</evidence>
<dbReference type="EC" id="3.2.1.51" evidence="3"/>
<reference evidence="10 11" key="1">
    <citation type="submission" date="2016-01" db="EMBL/GenBank/DDBJ databases">
        <title>The draft genome sequence of Aquimarina sp. RZW4-3-2.</title>
        <authorList>
            <person name="Wang Y."/>
        </authorList>
    </citation>
    <scope>NUCLEOTIDE SEQUENCE [LARGE SCALE GENOMIC DNA]</scope>
    <source>
        <strain evidence="10 11">RZW4-3-2</strain>
    </source>
</reference>
<dbReference type="PANTHER" id="PTHR10030:SF37">
    <property type="entry name" value="ALPHA-L-FUCOSIDASE-RELATED"/>
    <property type="match status" value="1"/>
</dbReference>
<dbReference type="Pfam" id="PF01120">
    <property type="entry name" value="Alpha_L_fucos"/>
    <property type="match status" value="1"/>
</dbReference>
<dbReference type="EMBL" id="LQRT01000058">
    <property type="protein sequence ID" value="KZS38402.1"/>
    <property type="molecule type" value="Genomic_DNA"/>
</dbReference>
<dbReference type="Proteomes" id="UP000076715">
    <property type="component" value="Unassembled WGS sequence"/>
</dbReference>
<dbReference type="PRINTS" id="PR00741">
    <property type="entry name" value="GLHYDRLASE29"/>
</dbReference>
<dbReference type="GO" id="GO:0016139">
    <property type="term" value="P:glycoside catabolic process"/>
    <property type="evidence" value="ECO:0007669"/>
    <property type="project" value="TreeGrafter"/>
</dbReference>
<dbReference type="OrthoDB" id="1095333at2"/>
<feature type="domain" description="Alpha-L-fucosidase C-terminal" evidence="9">
    <location>
        <begin position="435"/>
        <end position="520"/>
    </location>
</feature>
<feature type="signal peptide" evidence="7">
    <location>
        <begin position="1"/>
        <end position="21"/>
    </location>
</feature>
<dbReference type="RefSeq" id="WP_066319414.1">
    <property type="nucleotide sequence ID" value="NZ_LQRT01000058.1"/>
</dbReference>
<keyword evidence="11" id="KW-1185">Reference proteome</keyword>
<dbReference type="InterPro" id="IPR057739">
    <property type="entry name" value="Glyco_hydro_29_N"/>
</dbReference>
<dbReference type="AlphaFoldDB" id="A0A162X3I5"/>
<feature type="domain" description="Glycoside hydrolase family 29 N-terminal" evidence="8">
    <location>
        <begin position="40"/>
        <end position="405"/>
    </location>
</feature>
<protein>
    <recommendedName>
        <fullName evidence="3">alpha-L-fucosidase</fullName>
        <ecNumber evidence="3">3.2.1.51</ecNumber>
    </recommendedName>
</protein>
<comment type="function">
    <text evidence="1">Alpha-L-fucosidase is responsible for hydrolyzing the alpha-1,6-linked fucose joined to the reducing-end N-acetylglucosamine of the carbohydrate moieties of glycoproteins.</text>
</comment>
<comment type="similarity">
    <text evidence="2">Belongs to the glycosyl hydrolase 29 family.</text>
</comment>
<sequence length="522" mass="60365">MTCKKQLFLLVCIMVILAACGPEKNKDKAQESRIKTSVDTIPTKYEPNWESIKSKYKDPEWFNDQKFGIFIHWGAYSVPAYGSEWYPRQMYMDSANFSASLEHYSKGATKEFKHHKEKWGDHKKFGYKDFIPMFKGEKFDAKEWISLFKKAGAKYVIPVADHHDGFAMYKSNTTRWNAADMGPKRDVLGELFKEGRDNGMIMGTSSHFAFNWSFFNKKDHFDTVDPEYADLYSSKGKDLNEPVSEKFKERWWLRIKDIIDNYQPEILWLDFYVDIPDFKEYRPKLAAYYYNKGLEWNKEVVLQDKNFSHEAFPEGTVIYDLERGKLPGIRKLPWQTDTSIGKNSWSHVTNWESKTANQLIDDLVDIVSKNGNLLLNVGPKSDGTIPQDQKDILLEIGTWLETNGDAIYNTKYWKTFGEGPTGVEKGHHSEKNNKEFTGQDIRFTHKDNKLYAILMAWPENNVVNIKSLSKNAEHAKSITIKDIKLLGSEDAKLVWSQDDTALKVNLPGKKVGNHAHVLEINL</sequence>
<keyword evidence="4 7" id="KW-0732">Signal</keyword>
<evidence type="ECO:0000256" key="5">
    <source>
        <dbReference type="ARBA" id="ARBA00022801"/>
    </source>
</evidence>
<evidence type="ECO:0000256" key="3">
    <source>
        <dbReference type="ARBA" id="ARBA00012662"/>
    </source>
</evidence>
<evidence type="ECO:0000256" key="6">
    <source>
        <dbReference type="ARBA" id="ARBA00023295"/>
    </source>
</evidence>
<evidence type="ECO:0000313" key="10">
    <source>
        <dbReference type="EMBL" id="KZS38402.1"/>
    </source>
</evidence>
<evidence type="ECO:0000259" key="9">
    <source>
        <dbReference type="Pfam" id="PF16757"/>
    </source>
</evidence>
<keyword evidence="6" id="KW-0326">Glycosidase</keyword>
<dbReference type="SUPFAM" id="SSF51445">
    <property type="entry name" value="(Trans)glycosidases"/>
    <property type="match status" value="1"/>
</dbReference>
<evidence type="ECO:0000313" key="11">
    <source>
        <dbReference type="Proteomes" id="UP000076715"/>
    </source>
</evidence>
<dbReference type="InterPro" id="IPR017853">
    <property type="entry name" value="GH"/>
</dbReference>
<dbReference type="InterPro" id="IPR016286">
    <property type="entry name" value="FUC_metazoa-typ"/>
</dbReference>
<keyword evidence="5" id="KW-0378">Hydrolase</keyword>
<dbReference type="GO" id="GO:0006004">
    <property type="term" value="P:fucose metabolic process"/>
    <property type="evidence" value="ECO:0007669"/>
    <property type="project" value="InterPro"/>
</dbReference>
<comment type="caution">
    <text evidence="10">The sequence shown here is derived from an EMBL/GenBank/DDBJ whole genome shotgun (WGS) entry which is preliminary data.</text>
</comment>
<dbReference type="InterPro" id="IPR031919">
    <property type="entry name" value="Fucosidase_C"/>
</dbReference>
<organism evidence="10 11">
    <name type="scientific">Aquimarina aggregata</name>
    <dbReference type="NCBI Taxonomy" id="1642818"/>
    <lineage>
        <taxon>Bacteria</taxon>
        <taxon>Pseudomonadati</taxon>
        <taxon>Bacteroidota</taxon>
        <taxon>Flavobacteriia</taxon>
        <taxon>Flavobacteriales</taxon>
        <taxon>Flavobacteriaceae</taxon>
        <taxon>Aquimarina</taxon>
    </lineage>
</organism>
<name>A0A162X3I5_9FLAO</name>
<dbReference type="Pfam" id="PF16757">
    <property type="entry name" value="Fucosidase_C"/>
    <property type="match status" value="1"/>
</dbReference>
<accession>A0A162X3I5</accession>
<dbReference type="PROSITE" id="PS51257">
    <property type="entry name" value="PROKAR_LIPOPROTEIN"/>
    <property type="match status" value="1"/>
</dbReference>
<proteinExistence type="inferred from homology"/>
<dbReference type="InterPro" id="IPR000933">
    <property type="entry name" value="Glyco_hydro_29"/>
</dbReference>
<evidence type="ECO:0000256" key="4">
    <source>
        <dbReference type="ARBA" id="ARBA00022729"/>
    </source>
</evidence>
<dbReference type="Gene3D" id="3.20.20.80">
    <property type="entry name" value="Glycosidases"/>
    <property type="match status" value="1"/>
</dbReference>
<evidence type="ECO:0000259" key="8">
    <source>
        <dbReference type="Pfam" id="PF01120"/>
    </source>
</evidence>
<dbReference type="GO" id="GO:0005764">
    <property type="term" value="C:lysosome"/>
    <property type="evidence" value="ECO:0007669"/>
    <property type="project" value="TreeGrafter"/>
</dbReference>
<dbReference type="PIRSF" id="PIRSF001092">
    <property type="entry name" value="Alpha-L-fucosidase"/>
    <property type="match status" value="1"/>
</dbReference>
<dbReference type="PANTHER" id="PTHR10030">
    <property type="entry name" value="ALPHA-L-FUCOSIDASE"/>
    <property type="match status" value="1"/>
</dbReference>
<evidence type="ECO:0000256" key="1">
    <source>
        <dbReference type="ARBA" id="ARBA00004071"/>
    </source>
</evidence>
<dbReference type="GO" id="GO:0004560">
    <property type="term" value="F:alpha-L-fucosidase activity"/>
    <property type="evidence" value="ECO:0007669"/>
    <property type="project" value="InterPro"/>
</dbReference>